<keyword evidence="3" id="KW-1185">Reference proteome</keyword>
<sequence length="417" mass="46298">MFMSRLPPATTNVGGRRRPRSPDVIPPQRTLNPTPETLRRSPTTDRIVKKGRTNDNTTDNTNGGSPSVNPSVAPQRGPTRTPLTHRQNLRVVTDPAEAANAALLSIGRNLTKLVEQTQHLAAPDTPGSMVLQQVRQLKFLAEKLEVNYNETYRDQLGTTTPTPARVERTAPRPAPVPKATQAEPNPTTPHGADVASAAKAPSSARPRPTTRKQDRRRTTESAPKAPPTPVRRLIYNFPTPLFSDISSPRQLRDSLNEALKGACVVEGVNRSPAGNLILHAADPHSAQQLLDHRETTWPVIEKFFGLDNDDDVEVYLDVPWHRIVVHNVPWPTGDLELEEGLKDQWRAAGLRSLRALMPEEKLARLEKDAAAPCIRVSMMLALENGDAARDFVRRGMFMWGAHCRVSVYNPRTRRSRK</sequence>
<name>A0A8H6SZN9_MYCCL</name>
<proteinExistence type="predicted"/>
<feature type="region of interest" description="Disordered" evidence="1">
    <location>
        <begin position="1"/>
        <end position="85"/>
    </location>
</feature>
<feature type="region of interest" description="Disordered" evidence="1">
    <location>
        <begin position="152"/>
        <end position="231"/>
    </location>
</feature>
<feature type="compositionally biased region" description="Polar residues" evidence="1">
    <location>
        <begin position="63"/>
        <end position="72"/>
    </location>
</feature>
<feature type="compositionally biased region" description="Low complexity" evidence="1">
    <location>
        <begin position="195"/>
        <end position="207"/>
    </location>
</feature>
<protein>
    <submittedName>
        <fullName evidence="2">Uncharacterized protein</fullName>
    </submittedName>
</protein>
<accession>A0A8H6SZN9</accession>
<dbReference type="EMBL" id="JACAZE010000008">
    <property type="protein sequence ID" value="KAF7308284.1"/>
    <property type="molecule type" value="Genomic_DNA"/>
</dbReference>
<evidence type="ECO:0000256" key="1">
    <source>
        <dbReference type="SAM" id="MobiDB-lite"/>
    </source>
</evidence>
<evidence type="ECO:0000313" key="2">
    <source>
        <dbReference type="EMBL" id="KAF7308284.1"/>
    </source>
</evidence>
<dbReference type="Proteomes" id="UP000613580">
    <property type="component" value="Unassembled WGS sequence"/>
</dbReference>
<dbReference type="AlphaFoldDB" id="A0A8H6SZN9"/>
<reference evidence="2" key="1">
    <citation type="submission" date="2020-05" db="EMBL/GenBank/DDBJ databases">
        <title>Mycena genomes resolve the evolution of fungal bioluminescence.</title>
        <authorList>
            <person name="Tsai I.J."/>
        </authorList>
    </citation>
    <scope>NUCLEOTIDE SEQUENCE</scope>
    <source>
        <strain evidence="2">110903Hualien_Pintung</strain>
    </source>
</reference>
<dbReference type="OrthoDB" id="3016333at2759"/>
<comment type="caution">
    <text evidence="2">The sequence shown here is derived from an EMBL/GenBank/DDBJ whole genome shotgun (WGS) entry which is preliminary data.</text>
</comment>
<evidence type="ECO:0000313" key="3">
    <source>
        <dbReference type="Proteomes" id="UP000613580"/>
    </source>
</evidence>
<organism evidence="2 3">
    <name type="scientific">Mycena chlorophos</name>
    <name type="common">Agaric fungus</name>
    <name type="synonym">Agaricus chlorophos</name>
    <dbReference type="NCBI Taxonomy" id="658473"/>
    <lineage>
        <taxon>Eukaryota</taxon>
        <taxon>Fungi</taxon>
        <taxon>Dikarya</taxon>
        <taxon>Basidiomycota</taxon>
        <taxon>Agaricomycotina</taxon>
        <taxon>Agaricomycetes</taxon>
        <taxon>Agaricomycetidae</taxon>
        <taxon>Agaricales</taxon>
        <taxon>Marasmiineae</taxon>
        <taxon>Mycenaceae</taxon>
        <taxon>Mycena</taxon>
    </lineage>
</organism>
<feature type="compositionally biased region" description="Basic and acidic residues" evidence="1">
    <location>
        <begin position="37"/>
        <end position="48"/>
    </location>
</feature>
<gene>
    <name evidence="2" type="ORF">HMN09_00676400</name>
</gene>